<feature type="domain" description="Ribosomal RNA adenine methylase transferase N-terminal" evidence="6">
    <location>
        <begin position="17"/>
        <end position="97"/>
    </location>
</feature>
<comment type="similarity">
    <text evidence="5">Belongs to the class I-like SAM-binding methyltransferase superfamily. rRNA adenine N(6)-methyltransferase family.</text>
</comment>
<comment type="caution">
    <text evidence="5">Lacks conserved residue(s) required for the propagation of feature annotation.</text>
</comment>
<dbReference type="AlphaFoldDB" id="A0A2H0X9J4"/>
<dbReference type="EMBL" id="PEYV01000037">
    <property type="protein sequence ID" value="PIS21521.1"/>
    <property type="molecule type" value="Genomic_DNA"/>
</dbReference>
<reference evidence="8" key="1">
    <citation type="submission" date="2017-09" db="EMBL/GenBank/DDBJ databases">
        <title>Depth-based differentiation of microbial function through sediment-hosted aquifers and enrichment of novel symbionts in the deep terrestrial subsurface.</title>
        <authorList>
            <person name="Probst A.J."/>
            <person name="Ladd B."/>
            <person name="Jarett J.K."/>
            <person name="Geller-Mcgrath D.E."/>
            <person name="Sieber C.M.K."/>
            <person name="Emerson J.B."/>
            <person name="Anantharaman K."/>
            <person name="Thomas B.C."/>
            <person name="Malmstrom R."/>
            <person name="Stieglmeier M."/>
            <person name="Klingl A."/>
            <person name="Woyke T."/>
            <person name="Ryan C.M."/>
            <person name="Banfield J.F."/>
        </authorList>
    </citation>
    <scope>NUCLEOTIDE SEQUENCE [LARGE SCALE GENOMIC DNA]</scope>
</reference>
<dbReference type="PROSITE" id="PS51689">
    <property type="entry name" value="SAM_RNA_A_N6_MT"/>
    <property type="match status" value="1"/>
</dbReference>
<evidence type="ECO:0000313" key="8">
    <source>
        <dbReference type="Proteomes" id="UP000231098"/>
    </source>
</evidence>
<protein>
    <submittedName>
        <fullName evidence="7">16S rRNA (Adenine(1518)-N(6)/adenine(1519)-N(6))-dimethyltransferase</fullName>
    </submittedName>
</protein>
<sequence>MKPKKSLGQNFLVDNSIISEFLKVAGISKEDSVLEVGAGSGNITKELARKTKKVIAVEYDKDLLPTLTSNLSHLNNVEVLNENVLFLPKFPSDKRLKDVN</sequence>
<dbReference type="PANTHER" id="PTHR11727:SF7">
    <property type="entry name" value="DIMETHYLADENOSINE TRANSFERASE-RELATED"/>
    <property type="match status" value="1"/>
</dbReference>
<dbReference type="InterPro" id="IPR029063">
    <property type="entry name" value="SAM-dependent_MTases_sf"/>
</dbReference>
<dbReference type="Gene3D" id="3.40.50.150">
    <property type="entry name" value="Vaccinia Virus protein VP39"/>
    <property type="match status" value="1"/>
</dbReference>
<gene>
    <name evidence="7" type="ORF">COT51_02295</name>
</gene>
<dbReference type="SUPFAM" id="SSF53335">
    <property type="entry name" value="S-adenosyl-L-methionine-dependent methyltransferases"/>
    <property type="match status" value="1"/>
</dbReference>
<dbReference type="InterPro" id="IPR020596">
    <property type="entry name" value="rRNA_Ade_Mease_Trfase_CS"/>
</dbReference>
<evidence type="ECO:0000256" key="3">
    <source>
        <dbReference type="ARBA" id="ARBA00022691"/>
    </source>
</evidence>
<dbReference type="GO" id="GO:0005829">
    <property type="term" value="C:cytosol"/>
    <property type="evidence" value="ECO:0007669"/>
    <property type="project" value="TreeGrafter"/>
</dbReference>
<dbReference type="PROSITE" id="PS01131">
    <property type="entry name" value="RRNA_A_DIMETH"/>
    <property type="match status" value="1"/>
</dbReference>
<feature type="binding site" evidence="5">
    <location>
        <position position="10"/>
    </location>
    <ligand>
        <name>S-adenosyl-L-methionine</name>
        <dbReference type="ChEBI" id="CHEBI:59789"/>
    </ligand>
</feature>
<feature type="non-terminal residue" evidence="7">
    <location>
        <position position="100"/>
    </location>
</feature>
<keyword evidence="1 5" id="KW-0489">Methyltransferase</keyword>
<dbReference type="GO" id="GO:0003723">
    <property type="term" value="F:RNA binding"/>
    <property type="evidence" value="ECO:0007669"/>
    <property type="project" value="UniProtKB-UniRule"/>
</dbReference>
<organism evidence="7 8">
    <name type="scientific">candidate division WWE3 bacterium CG08_land_8_20_14_0_20_41_15</name>
    <dbReference type="NCBI Taxonomy" id="1975086"/>
    <lineage>
        <taxon>Bacteria</taxon>
        <taxon>Katanobacteria</taxon>
    </lineage>
</organism>
<proteinExistence type="inferred from homology"/>
<dbReference type="InterPro" id="IPR001737">
    <property type="entry name" value="KsgA/Erm"/>
</dbReference>
<feature type="binding site" evidence="5">
    <location>
        <position position="12"/>
    </location>
    <ligand>
        <name>S-adenosyl-L-methionine</name>
        <dbReference type="ChEBI" id="CHEBI:59789"/>
    </ligand>
</feature>
<comment type="caution">
    <text evidence="7">The sequence shown here is derived from an EMBL/GenBank/DDBJ whole genome shotgun (WGS) entry which is preliminary data.</text>
</comment>
<evidence type="ECO:0000256" key="2">
    <source>
        <dbReference type="ARBA" id="ARBA00022679"/>
    </source>
</evidence>
<feature type="binding site" evidence="5">
    <location>
        <position position="37"/>
    </location>
    <ligand>
        <name>S-adenosyl-L-methionine</name>
        <dbReference type="ChEBI" id="CHEBI:59789"/>
    </ligand>
</feature>
<feature type="binding site" evidence="5">
    <location>
        <position position="58"/>
    </location>
    <ligand>
        <name>S-adenosyl-L-methionine</name>
        <dbReference type="ChEBI" id="CHEBI:59789"/>
    </ligand>
</feature>
<keyword evidence="3 5" id="KW-0949">S-adenosyl-L-methionine</keyword>
<keyword evidence="4 5" id="KW-0694">RNA-binding</keyword>
<evidence type="ECO:0000256" key="4">
    <source>
        <dbReference type="ARBA" id="ARBA00022884"/>
    </source>
</evidence>
<dbReference type="Proteomes" id="UP000231098">
    <property type="component" value="Unassembled WGS sequence"/>
</dbReference>
<evidence type="ECO:0000256" key="1">
    <source>
        <dbReference type="ARBA" id="ARBA00022603"/>
    </source>
</evidence>
<keyword evidence="2 5" id="KW-0808">Transferase</keyword>
<dbReference type="SMART" id="SM00650">
    <property type="entry name" value="rADc"/>
    <property type="match status" value="1"/>
</dbReference>
<dbReference type="GO" id="GO:0000179">
    <property type="term" value="F:rRNA (adenine-N6,N6-)-dimethyltransferase activity"/>
    <property type="evidence" value="ECO:0007669"/>
    <property type="project" value="UniProtKB-UniRule"/>
</dbReference>
<name>A0A2H0X9J4_UNCKA</name>
<accession>A0A2H0X9J4</accession>
<evidence type="ECO:0000313" key="7">
    <source>
        <dbReference type="EMBL" id="PIS21521.1"/>
    </source>
</evidence>
<evidence type="ECO:0000256" key="5">
    <source>
        <dbReference type="PROSITE-ProRule" id="PRU01026"/>
    </source>
</evidence>
<dbReference type="InterPro" id="IPR020598">
    <property type="entry name" value="rRNA_Ade_methylase_Trfase_N"/>
</dbReference>
<dbReference type="CDD" id="cd02440">
    <property type="entry name" value="AdoMet_MTases"/>
    <property type="match status" value="1"/>
</dbReference>
<dbReference type="Pfam" id="PF00398">
    <property type="entry name" value="RrnaAD"/>
    <property type="match status" value="1"/>
</dbReference>
<evidence type="ECO:0000259" key="6">
    <source>
        <dbReference type="SMART" id="SM00650"/>
    </source>
</evidence>
<dbReference type="PANTHER" id="PTHR11727">
    <property type="entry name" value="DIMETHYLADENOSINE TRANSFERASE"/>
    <property type="match status" value="1"/>
</dbReference>